<protein>
    <submittedName>
        <fullName evidence="1">Uncharacterized protein</fullName>
    </submittedName>
</protein>
<accession>A0ACC1SUA6</accession>
<gene>
    <name evidence="1" type="ORF">NM688_g5493</name>
</gene>
<organism evidence="1 2">
    <name type="scientific">Phlebia brevispora</name>
    <dbReference type="NCBI Taxonomy" id="194682"/>
    <lineage>
        <taxon>Eukaryota</taxon>
        <taxon>Fungi</taxon>
        <taxon>Dikarya</taxon>
        <taxon>Basidiomycota</taxon>
        <taxon>Agaricomycotina</taxon>
        <taxon>Agaricomycetes</taxon>
        <taxon>Polyporales</taxon>
        <taxon>Meruliaceae</taxon>
        <taxon>Phlebia</taxon>
    </lineage>
</organism>
<evidence type="ECO:0000313" key="1">
    <source>
        <dbReference type="EMBL" id="KAJ3546638.1"/>
    </source>
</evidence>
<proteinExistence type="predicted"/>
<comment type="caution">
    <text evidence="1">The sequence shown here is derived from an EMBL/GenBank/DDBJ whole genome shotgun (WGS) entry which is preliminary data.</text>
</comment>
<name>A0ACC1SUA6_9APHY</name>
<sequence length="610" mass="65115">MAFFPPSLGDKGQLGSLFSSTVSSHLLSAPTRLFNSQSLVMHLSPTFTTRAVFSLLLSTSLVNAGTVSSRASVCNGHAELCDRSFGNITFVGAHDSYAVGVNNLAANQDQNVTQQLTDGIRMLQVQAHNNSGTINLCHTSCALYNGGTLQNYLSEVVSWMNANPNDVVSMLIVNSDNLPATQFASTFQAAGADKLAYSPSSASMPASSWPTLGTLIDAGTRLVAFMASGADFTSAPYIIDEFTNIWETAFDVTDTTFDCSVNRTASGADTSTQMFLINHFLDQDILGQPAPDVGQANVTNGVSGVGSLGQQVSTCVQDYGRNPNFLLVDFYEYGAGSVFQVAATANGVTYDPSTPIASPASTSSSSGAGSSATNLSNGDKRVLRVENSPDMARKGRNTSKECSGARVAGMSFQHFRLHSIPPQGTPQPAVATVTALAHAVSPSSLSQALGQTQNTATVQPQPVQQTDVVSTPSGTSTPLTRVQSGGKKGPYGSGDVDDGYTLVFESMAAFQAWRQKEEEEKMVEFVKGDTHGSKAVPPRFKDHTKLVCARHTRSGRKKYVKKYPDRVRKVPSRKLEGQGCPASISYKTYFDTQEVRACCKFRVRPSERRL</sequence>
<dbReference type="Proteomes" id="UP001148662">
    <property type="component" value="Unassembled WGS sequence"/>
</dbReference>
<keyword evidence="2" id="KW-1185">Reference proteome</keyword>
<reference evidence="1" key="1">
    <citation type="submission" date="2022-07" db="EMBL/GenBank/DDBJ databases">
        <title>Genome Sequence of Phlebia brevispora.</title>
        <authorList>
            <person name="Buettner E."/>
        </authorList>
    </citation>
    <scope>NUCLEOTIDE SEQUENCE</scope>
    <source>
        <strain evidence="1">MPL23</strain>
    </source>
</reference>
<dbReference type="EMBL" id="JANHOG010001017">
    <property type="protein sequence ID" value="KAJ3546638.1"/>
    <property type="molecule type" value="Genomic_DNA"/>
</dbReference>
<evidence type="ECO:0000313" key="2">
    <source>
        <dbReference type="Proteomes" id="UP001148662"/>
    </source>
</evidence>